<keyword evidence="2" id="KW-1185">Reference proteome</keyword>
<dbReference type="RefSeq" id="YP_009274883.1">
    <property type="nucleotide sequence ID" value="NC_030920.1"/>
</dbReference>
<dbReference type="KEGG" id="vg:28801838"/>
<reference evidence="1 2" key="1">
    <citation type="journal article" date="2016" name="Genome Announc.">
        <title>Complete Genome Sequence of Bacillus megaterium Bacteriophage Eldridge.</title>
        <authorList>
            <person name="Reveille A.M."/>
            <person name="Eldridge K.A."/>
            <person name="Temple L.M."/>
        </authorList>
    </citation>
    <scope>NUCLEOTIDE SEQUENCE [LARGE SCALE GENOMIC DNA]</scope>
</reference>
<gene>
    <name evidence="1" type="ORF">Eldridge_0179</name>
</gene>
<dbReference type="Proteomes" id="UP000204502">
    <property type="component" value="Segment"/>
</dbReference>
<evidence type="ECO:0000313" key="1">
    <source>
        <dbReference type="EMBL" id="AMB18759.1"/>
    </source>
</evidence>
<proteinExistence type="predicted"/>
<sequence>MRTSVMTGKQLYKEIDDLKSEVSELWLAADSVIKQMGEDSAAYTTLVKTAQEKEKELNRLYNQRFTAWQQDRSAFEYKGGY</sequence>
<dbReference type="GeneID" id="28801838"/>
<accession>A0A110A2B7</accession>
<name>A0A110A2B7_9CAUD</name>
<organism evidence="1 2">
    <name type="scientific">Bacillus phage Eldridge</name>
    <dbReference type="NCBI Taxonomy" id="1776293"/>
    <lineage>
        <taxon>Viruses</taxon>
        <taxon>Duplodnaviria</taxon>
        <taxon>Heunggongvirae</taxon>
        <taxon>Uroviricota</taxon>
        <taxon>Caudoviricetes</taxon>
        <taxon>Herelleviridae</taxon>
        <taxon>Bastillevirinae</taxon>
        <taxon>Eldridgevirus</taxon>
        <taxon>Eldridgevirus eldridge</taxon>
    </lineage>
</organism>
<dbReference type="EMBL" id="KU253712">
    <property type="protein sequence ID" value="AMB18759.1"/>
    <property type="molecule type" value="Genomic_DNA"/>
</dbReference>
<evidence type="ECO:0000313" key="2">
    <source>
        <dbReference type="Proteomes" id="UP000204502"/>
    </source>
</evidence>
<protein>
    <submittedName>
        <fullName evidence="1">Uncharacterized protein</fullName>
    </submittedName>
</protein>